<dbReference type="SUPFAM" id="SSF53756">
    <property type="entry name" value="UDP-Glycosyltransferase/glycogen phosphorylase"/>
    <property type="match status" value="1"/>
</dbReference>
<comment type="caution">
    <text evidence="2">The sequence shown here is derived from an EMBL/GenBank/DDBJ whole genome shotgun (WGS) entry which is preliminary data.</text>
</comment>
<accession>A0AAV2SAF6</accession>
<evidence type="ECO:0000313" key="2">
    <source>
        <dbReference type="EMBL" id="CAL4165265.1"/>
    </source>
</evidence>
<proteinExistence type="predicted"/>
<sequence length="216" mass="24473">MKLWTILSLLMSLSAQTMAFNILMLIPVGSWSEYQLFKALGDTLAGVGHQVTLVSGYRPSKESLLTEIFVGPPSNYDVGNIFELDMVKLISHLNENQKIICNIMYTNQDVLDIWKHRNGFDAIIAASIINDIIAPFLWDFNGTYIGLSPVGIESNTIYNQGNRLPKSVTPFIATNFDENMNFLERVLNLLLDLILVQMYEYDIETQIPALLENYFP</sequence>
<evidence type="ECO:0000313" key="3">
    <source>
        <dbReference type="Proteomes" id="UP001497623"/>
    </source>
</evidence>
<name>A0AAV2SAF6_MEGNR</name>
<dbReference type="AlphaFoldDB" id="A0AAV2SAF6"/>
<reference evidence="2 3" key="1">
    <citation type="submission" date="2024-05" db="EMBL/GenBank/DDBJ databases">
        <authorList>
            <person name="Wallberg A."/>
        </authorList>
    </citation>
    <scope>NUCLEOTIDE SEQUENCE [LARGE SCALE GENOMIC DNA]</scope>
</reference>
<protein>
    <submittedName>
        <fullName evidence="2">Uncharacterized protein</fullName>
    </submittedName>
</protein>
<dbReference type="EMBL" id="CAXKWB010047381">
    <property type="protein sequence ID" value="CAL4165265.1"/>
    <property type="molecule type" value="Genomic_DNA"/>
</dbReference>
<gene>
    <name evidence="2" type="ORF">MNOR_LOCUS33235</name>
</gene>
<feature type="non-terminal residue" evidence="2">
    <location>
        <position position="216"/>
    </location>
</feature>
<feature type="chain" id="PRO_5043886946" evidence="1">
    <location>
        <begin position="20"/>
        <end position="216"/>
    </location>
</feature>
<feature type="signal peptide" evidence="1">
    <location>
        <begin position="1"/>
        <end position="19"/>
    </location>
</feature>
<dbReference type="Proteomes" id="UP001497623">
    <property type="component" value="Unassembled WGS sequence"/>
</dbReference>
<keyword evidence="3" id="KW-1185">Reference proteome</keyword>
<organism evidence="2 3">
    <name type="scientific">Meganyctiphanes norvegica</name>
    <name type="common">Northern krill</name>
    <name type="synonym">Thysanopoda norvegica</name>
    <dbReference type="NCBI Taxonomy" id="48144"/>
    <lineage>
        <taxon>Eukaryota</taxon>
        <taxon>Metazoa</taxon>
        <taxon>Ecdysozoa</taxon>
        <taxon>Arthropoda</taxon>
        <taxon>Crustacea</taxon>
        <taxon>Multicrustacea</taxon>
        <taxon>Malacostraca</taxon>
        <taxon>Eumalacostraca</taxon>
        <taxon>Eucarida</taxon>
        <taxon>Euphausiacea</taxon>
        <taxon>Euphausiidae</taxon>
        <taxon>Meganyctiphanes</taxon>
    </lineage>
</organism>
<evidence type="ECO:0000256" key="1">
    <source>
        <dbReference type="SAM" id="SignalP"/>
    </source>
</evidence>
<keyword evidence="1" id="KW-0732">Signal</keyword>